<proteinExistence type="predicted"/>
<evidence type="ECO:0000256" key="2">
    <source>
        <dbReference type="SAM" id="Phobius"/>
    </source>
</evidence>
<feature type="transmembrane region" description="Helical" evidence="2">
    <location>
        <begin position="92"/>
        <end position="112"/>
    </location>
</feature>
<reference evidence="5" key="1">
    <citation type="submission" date="2024-07" db="EMBL/GenBank/DDBJ databases">
        <title>Two chromosome-level genome assemblies of Korean endemic species Abeliophyllum distichum and Forsythia ovata (Oleaceae).</title>
        <authorList>
            <person name="Jang H."/>
        </authorList>
    </citation>
    <scope>NUCLEOTIDE SEQUENCE [LARGE SCALE GENOMIC DNA]</scope>
</reference>
<dbReference type="Pfam" id="PF07786">
    <property type="entry name" value="HGSNAT_cat"/>
    <property type="match status" value="1"/>
</dbReference>
<evidence type="ECO:0000313" key="5">
    <source>
        <dbReference type="Proteomes" id="UP001604277"/>
    </source>
</evidence>
<keyword evidence="5" id="KW-1185">Reference proteome</keyword>
<dbReference type="InterPro" id="IPR012429">
    <property type="entry name" value="HGSNAT_cat"/>
</dbReference>
<dbReference type="PANTHER" id="PTHR31061:SF24">
    <property type="entry name" value="LD22376P"/>
    <property type="match status" value="1"/>
</dbReference>
<dbReference type="EMBL" id="JBFOLJ010000001">
    <property type="protein sequence ID" value="KAL2559991.1"/>
    <property type="molecule type" value="Genomic_DNA"/>
</dbReference>
<keyword evidence="2" id="KW-1133">Transmembrane helix</keyword>
<comment type="caution">
    <text evidence="4">The sequence shown here is derived from an EMBL/GenBank/DDBJ whole genome shotgun (WGS) entry which is preliminary data.</text>
</comment>
<protein>
    <recommendedName>
        <fullName evidence="3">Heparan-alpha-glucosaminide N-acetyltransferase catalytic domain-containing protein</fullName>
    </recommendedName>
</protein>
<accession>A0ABD1XDE1</accession>
<dbReference type="PANTHER" id="PTHR31061">
    <property type="entry name" value="LD22376P"/>
    <property type="match status" value="1"/>
</dbReference>
<evidence type="ECO:0000313" key="4">
    <source>
        <dbReference type="EMBL" id="KAL2559991.1"/>
    </source>
</evidence>
<gene>
    <name evidence="4" type="ORF">Fot_04730</name>
</gene>
<sequence>MRIHGRERGADDVESAIPKLDSSSSPRLAAGAKDCRNAASSCIASASGTTRLVSLDVFRGLTVVLMILVDNAGGFFPSINHSPWNGLTLADFVMPFFLFMVGVSLGLAYKNLTCRGAASKKSNDQSPKAFMPGCFSPRWLFSWY</sequence>
<dbReference type="Proteomes" id="UP001604277">
    <property type="component" value="Unassembled WGS sequence"/>
</dbReference>
<evidence type="ECO:0000256" key="1">
    <source>
        <dbReference type="SAM" id="MobiDB-lite"/>
    </source>
</evidence>
<keyword evidence="2" id="KW-0812">Transmembrane</keyword>
<feature type="compositionally biased region" description="Basic and acidic residues" evidence="1">
    <location>
        <begin position="1"/>
        <end position="11"/>
    </location>
</feature>
<keyword evidence="2" id="KW-0472">Membrane</keyword>
<feature type="region of interest" description="Disordered" evidence="1">
    <location>
        <begin position="1"/>
        <end position="26"/>
    </location>
</feature>
<feature type="transmembrane region" description="Helical" evidence="2">
    <location>
        <begin position="61"/>
        <end position="80"/>
    </location>
</feature>
<dbReference type="AlphaFoldDB" id="A0ABD1XDE1"/>
<organism evidence="4 5">
    <name type="scientific">Forsythia ovata</name>
    <dbReference type="NCBI Taxonomy" id="205694"/>
    <lineage>
        <taxon>Eukaryota</taxon>
        <taxon>Viridiplantae</taxon>
        <taxon>Streptophyta</taxon>
        <taxon>Embryophyta</taxon>
        <taxon>Tracheophyta</taxon>
        <taxon>Spermatophyta</taxon>
        <taxon>Magnoliopsida</taxon>
        <taxon>eudicotyledons</taxon>
        <taxon>Gunneridae</taxon>
        <taxon>Pentapetalae</taxon>
        <taxon>asterids</taxon>
        <taxon>lamiids</taxon>
        <taxon>Lamiales</taxon>
        <taxon>Oleaceae</taxon>
        <taxon>Forsythieae</taxon>
        <taxon>Forsythia</taxon>
    </lineage>
</organism>
<evidence type="ECO:0000259" key="3">
    <source>
        <dbReference type="Pfam" id="PF07786"/>
    </source>
</evidence>
<feature type="domain" description="Heparan-alpha-glucosaminide N-acetyltransferase catalytic" evidence="3">
    <location>
        <begin position="51"/>
        <end position="112"/>
    </location>
</feature>
<name>A0ABD1XDE1_9LAMI</name>